<dbReference type="AlphaFoldDB" id="A0A4Y2Q7C6"/>
<evidence type="ECO:0000313" key="1">
    <source>
        <dbReference type="EMBL" id="GBN58800.1"/>
    </source>
</evidence>
<organism evidence="1 2">
    <name type="scientific">Araneus ventricosus</name>
    <name type="common">Orbweaver spider</name>
    <name type="synonym">Epeira ventricosa</name>
    <dbReference type="NCBI Taxonomy" id="182803"/>
    <lineage>
        <taxon>Eukaryota</taxon>
        <taxon>Metazoa</taxon>
        <taxon>Ecdysozoa</taxon>
        <taxon>Arthropoda</taxon>
        <taxon>Chelicerata</taxon>
        <taxon>Arachnida</taxon>
        <taxon>Araneae</taxon>
        <taxon>Araneomorphae</taxon>
        <taxon>Entelegynae</taxon>
        <taxon>Araneoidea</taxon>
        <taxon>Araneidae</taxon>
        <taxon>Araneus</taxon>
    </lineage>
</organism>
<dbReference type="EMBL" id="BGPR01012999">
    <property type="protein sequence ID" value="GBN58800.1"/>
    <property type="molecule type" value="Genomic_DNA"/>
</dbReference>
<comment type="caution">
    <text evidence="1">The sequence shown here is derived from an EMBL/GenBank/DDBJ whole genome shotgun (WGS) entry which is preliminary data.</text>
</comment>
<evidence type="ECO:0000313" key="2">
    <source>
        <dbReference type="Proteomes" id="UP000499080"/>
    </source>
</evidence>
<reference evidence="1 2" key="1">
    <citation type="journal article" date="2019" name="Sci. Rep.">
        <title>Orb-weaving spider Araneus ventricosus genome elucidates the spidroin gene catalogue.</title>
        <authorList>
            <person name="Kono N."/>
            <person name="Nakamura H."/>
            <person name="Ohtoshi R."/>
            <person name="Moran D.A.P."/>
            <person name="Shinohara A."/>
            <person name="Yoshida Y."/>
            <person name="Fujiwara M."/>
            <person name="Mori M."/>
            <person name="Tomita M."/>
            <person name="Arakawa K."/>
        </authorList>
    </citation>
    <scope>NUCLEOTIDE SEQUENCE [LARGE SCALE GENOMIC DNA]</scope>
</reference>
<protein>
    <submittedName>
        <fullName evidence="1">Uncharacterized protein</fullName>
    </submittedName>
</protein>
<sequence>MPVSTVRKILQNILQCYQFKITHAQDLLPVDLPELSPCNFLLGWKWTMHGHGTFYGQTKPISISKVLSILKIAEYGKRESFQMQQLPLYSQKFTVWCGFTAAFIVGPFFFKEICPSGTVTCTVNGARYESFLLNHLIPAL</sequence>
<proteinExistence type="predicted"/>
<accession>A0A4Y2Q7C6</accession>
<keyword evidence="2" id="KW-1185">Reference proteome</keyword>
<gene>
    <name evidence="1" type="ORF">AVEN_9515_1</name>
</gene>
<dbReference type="OrthoDB" id="6432521at2759"/>
<name>A0A4Y2Q7C6_ARAVE</name>
<dbReference type="Proteomes" id="UP000499080">
    <property type="component" value="Unassembled WGS sequence"/>
</dbReference>